<accession>A0AAD7ETB4</accession>
<dbReference type="GO" id="GO:0071949">
    <property type="term" value="F:FAD binding"/>
    <property type="evidence" value="ECO:0007669"/>
    <property type="project" value="InterPro"/>
</dbReference>
<dbReference type="SUPFAM" id="SSF56176">
    <property type="entry name" value="FAD-binding/transporter-associated domain-like"/>
    <property type="match status" value="1"/>
</dbReference>
<feature type="domain" description="FAD-binding PCMH-type" evidence="4">
    <location>
        <begin position="111"/>
        <end position="290"/>
    </location>
</feature>
<keyword evidence="6" id="KW-1185">Reference proteome</keyword>
<evidence type="ECO:0000256" key="2">
    <source>
        <dbReference type="ARBA" id="ARBA00023002"/>
    </source>
</evidence>
<gene>
    <name evidence="5" type="ORF">DFH08DRAFT_1000699</name>
</gene>
<dbReference type="PANTHER" id="PTHR13878:SF91">
    <property type="entry name" value="FAD BINDING DOMAIN PROTEIN (AFU_ORTHOLOGUE AFUA_6G12070)-RELATED"/>
    <property type="match status" value="1"/>
</dbReference>
<dbReference type="Proteomes" id="UP001218218">
    <property type="component" value="Unassembled WGS sequence"/>
</dbReference>
<evidence type="ECO:0000259" key="4">
    <source>
        <dbReference type="PROSITE" id="PS51387"/>
    </source>
</evidence>
<protein>
    <recommendedName>
        <fullName evidence="4">FAD-binding PCMH-type domain-containing protein</fullName>
    </recommendedName>
</protein>
<dbReference type="EMBL" id="JARIHO010000017">
    <property type="protein sequence ID" value="KAJ7348704.1"/>
    <property type="molecule type" value="Genomic_DNA"/>
</dbReference>
<sequence>MFVRSTLVAVLASFAVAKPQEPCRILPTDDSWPTREIWDAFNHSIDGRLIKTIPIGSPCHDPTYDEEQCNIIRQDWHIPDFHITDPSTIMNPIFLNKSCDPFDPQETPCQIGAYVPYVVNVTLIDHVIETIHFVKKHNIRLVVKSTGHDYMGRSTGTGALSIWMHNLKDVTFIPDFESALYTGPAFKVHPGVLGFDFQTEAHKRGLVVVGGECMTVSFAGGYIQGGGHSALTSYHGLAADQTLEFEVITTQGEFVHASPTKNQDLYWALSGGGAGTYGIVWSVTVKAFQDLPVTIASINFTSEGISQDTYWRAIDAYQASTPALTDAKIWGMAQYTGATFMLNPVFGVNKSSSEVSALIRPFLDTLDNLGVNYVTATNTYSGYLEGYNTLTFLKHFTVADILVGSRLLPRSLWEDTEQLKSLQSTIRSIVEGGTAAIDFIQRPTLEVSGNPDNAVLPAWRNTERHFVVVIPLVDGQSEEEALNNQDRITKEFIPELKKLTPGSGSYNNEADYQDPDFKQAFWGPNYDKLLAIKDKWDPDQLLYGSINVGGDRWKETEEGRLCGVQLDMPRLVYQTSD</sequence>
<keyword evidence="2" id="KW-0560">Oxidoreductase</keyword>
<dbReference type="InterPro" id="IPR012951">
    <property type="entry name" value="BBE"/>
</dbReference>
<dbReference type="Pfam" id="PF08031">
    <property type="entry name" value="BBE"/>
    <property type="match status" value="1"/>
</dbReference>
<dbReference type="Gene3D" id="3.30.465.10">
    <property type="match status" value="2"/>
</dbReference>
<dbReference type="GO" id="GO:0016491">
    <property type="term" value="F:oxidoreductase activity"/>
    <property type="evidence" value="ECO:0007669"/>
    <property type="project" value="UniProtKB-KW"/>
</dbReference>
<evidence type="ECO:0000313" key="6">
    <source>
        <dbReference type="Proteomes" id="UP001218218"/>
    </source>
</evidence>
<dbReference type="PANTHER" id="PTHR13878">
    <property type="entry name" value="GULONOLACTONE OXIDASE"/>
    <property type="match status" value="1"/>
</dbReference>
<dbReference type="PROSITE" id="PS51387">
    <property type="entry name" value="FAD_PCMH"/>
    <property type="match status" value="1"/>
</dbReference>
<evidence type="ECO:0000256" key="3">
    <source>
        <dbReference type="SAM" id="SignalP"/>
    </source>
</evidence>
<dbReference type="Pfam" id="PF01565">
    <property type="entry name" value="FAD_binding_4"/>
    <property type="match status" value="1"/>
</dbReference>
<proteinExistence type="inferred from homology"/>
<reference evidence="5" key="1">
    <citation type="submission" date="2023-03" db="EMBL/GenBank/DDBJ databases">
        <title>Massive genome expansion in bonnet fungi (Mycena s.s.) driven by repeated elements and novel gene families across ecological guilds.</title>
        <authorList>
            <consortium name="Lawrence Berkeley National Laboratory"/>
            <person name="Harder C.B."/>
            <person name="Miyauchi S."/>
            <person name="Viragh M."/>
            <person name="Kuo A."/>
            <person name="Thoen E."/>
            <person name="Andreopoulos B."/>
            <person name="Lu D."/>
            <person name="Skrede I."/>
            <person name="Drula E."/>
            <person name="Henrissat B."/>
            <person name="Morin E."/>
            <person name="Kohler A."/>
            <person name="Barry K."/>
            <person name="LaButti K."/>
            <person name="Morin E."/>
            <person name="Salamov A."/>
            <person name="Lipzen A."/>
            <person name="Mereny Z."/>
            <person name="Hegedus B."/>
            <person name="Baldrian P."/>
            <person name="Stursova M."/>
            <person name="Weitz H."/>
            <person name="Taylor A."/>
            <person name="Grigoriev I.V."/>
            <person name="Nagy L.G."/>
            <person name="Martin F."/>
            <person name="Kauserud H."/>
        </authorList>
    </citation>
    <scope>NUCLEOTIDE SEQUENCE</scope>
    <source>
        <strain evidence="5">CBHHK002</strain>
    </source>
</reference>
<comment type="caution">
    <text evidence="5">The sequence shown here is derived from an EMBL/GenBank/DDBJ whole genome shotgun (WGS) entry which is preliminary data.</text>
</comment>
<dbReference type="InterPro" id="IPR036318">
    <property type="entry name" value="FAD-bd_PCMH-like_sf"/>
</dbReference>
<keyword evidence="3" id="KW-0732">Signal</keyword>
<feature type="chain" id="PRO_5042125832" description="FAD-binding PCMH-type domain-containing protein" evidence="3">
    <location>
        <begin position="18"/>
        <end position="577"/>
    </location>
</feature>
<evidence type="ECO:0000256" key="1">
    <source>
        <dbReference type="ARBA" id="ARBA00005466"/>
    </source>
</evidence>
<dbReference type="AlphaFoldDB" id="A0AAD7ETB4"/>
<organism evidence="5 6">
    <name type="scientific">Mycena albidolilacea</name>
    <dbReference type="NCBI Taxonomy" id="1033008"/>
    <lineage>
        <taxon>Eukaryota</taxon>
        <taxon>Fungi</taxon>
        <taxon>Dikarya</taxon>
        <taxon>Basidiomycota</taxon>
        <taxon>Agaricomycotina</taxon>
        <taxon>Agaricomycetes</taxon>
        <taxon>Agaricomycetidae</taxon>
        <taxon>Agaricales</taxon>
        <taxon>Marasmiineae</taxon>
        <taxon>Mycenaceae</taxon>
        <taxon>Mycena</taxon>
    </lineage>
</organism>
<dbReference type="InterPro" id="IPR050432">
    <property type="entry name" value="FAD-linked_Oxidoreductases_BP"/>
</dbReference>
<dbReference type="InterPro" id="IPR006094">
    <property type="entry name" value="Oxid_FAD_bind_N"/>
</dbReference>
<comment type="similarity">
    <text evidence="1">Belongs to the oxygen-dependent FAD-linked oxidoreductase family.</text>
</comment>
<name>A0AAD7ETB4_9AGAR</name>
<dbReference type="InterPro" id="IPR016169">
    <property type="entry name" value="FAD-bd_PCMH_sub2"/>
</dbReference>
<evidence type="ECO:0000313" key="5">
    <source>
        <dbReference type="EMBL" id="KAJ7348704.1"/>
    </source>
</evidence>
<feature type="signal peptide" evidence="3">
    <location>
        <begin position="1"/>
        <end position="17"/>
    </location>
</feature>
<dbReference type="InterPro" id="IPR016166">
    <property type="entry name" value="FAD-bd_PCMH"/>
</dbReference>